<evidence type="ECO:0000256" key="3">
    <source>
        <dbReference type="PROSITE-ProRule" id="PRU10007"/>
    </source>
</evidence>
<comment type="similarity">
    <text evidence="1 4">Belongs to the aldehyde dehydrogenase family.</text>
</comment>
<evidence type="ECO:0000313" key="6">
    <source>
        <dbReference type="EMBL" id="MZR21326.1"/>
    </source>
</evidence>
<evidence type="ECO:0000313" key="7">
    <source>
        <dbReference type="Proteomes" id="UP000445696"/>
    </source>
</evidence>
<dbReference type="OrthoDB" id="9772584at2"/>
<accession>A0A845MDD0</accession>
<dbReference type="InterPro" id="IPR029510">
    <property type="entry name" value="Ald_DH_CS_GLU"/>
</dbReference>
<dbReference type="RefSeq" id="WP_161337726.1">
    <property type="nucleotide sequence ID" value="NZ_JBHSDG010000002.1"/>
</dbReference>
<dbReference type="AlphaFoldDB" id="A0A845MDD0"/>
<dbReference type="InterPro" id="IPR016162">
    <property type="entry name" value="Ald_DH_N"/>
</dbReference>
<reference evidence="6 7" key="1">
    <citation type="journal article" date="2014" name="Int. J. Syst. Evol. Microbiol.">
        <title>Sneathiella chungangensis sp. nov., isolated from a marine sand, and emended description of the genus Sneathiella.</title>
        <authorList>
            <person name="Siamphan C."/>
            <person name="Kim H."/>
            <person name="Lee J.S."/>
            <person name="Kim W."/>
        </authorList>
    </citation>
    <scope>NUCLEOTIDE SEQUENCE [LARGE SCALE GENOMIC DNA]</scope>
    <source>
        <strain evidence="6 7">KCTC 32476</strain>
    </source>
</reference>
<proteinExistence type="inferred from homology"/>
<dbReference type="EMBL" id="WTVA01000001">
    <property type="protein sequence ID" value="MZR21326.1"/>
    <property type="molecule type" value="Genomic_DNA"/>
</dbReference>
<feature type="active site" evidence="3">
    <location>
        <position position="249"/>
    </location>
</feature>
<keyword evidence="2 4" id="KW-0560">Oxidoreductase</keyword>
<dbReference type="CDD" id="cd07114">
    <property type="entry name" value="ALDH_DhaS"/>
    <property type="match status" value="1"/>
</dbReference>
<dbReference type="Gene3D" id="3.40.309.10">
    <property type="entry name" value="Aldehyde Dehydrogenase, Chain A, domain 2"/>
    <property type="match status" value="1"/>
</dbReference>
<dbReference type="PANTHER" id="PTHR11699">
    <property type="entry name" value="ALDEHYDE DEHYDROGENASE-RELATED"/>
    <property type="match status" value="1"/>
</dbReference>
<gene>
    <name evidence="6" type="ORF">GQF03_03190</name>
</gene>
<dbReference type="InterPro" id="IPR015590">
    <property type="entry name" value="Aldehyde_DH_dom"/>
</dbReference>
<evidence type="ECO:0000256" key="4">
    <source>
        <dbReference type="RuleBase" id="RU003345"/>
    </source>
</evidence>
<evidence type="ECO:0000259" key="5">
    <source>
        <dbReference type="Pfam" id="PF00171"/>
    </source>
</evidence>
<dbReference type="FunFam" id="3.40.605.10:FF:000007">
    <property type="entry name" value="NAD/NADP-dependent betaine aldehyde dehydrogenase"/>
    <property type="match status" value="1"/>
</dbReference>
<dbReference type="GO" id="GO:0016620">
    <property type="term" value="F:oxidoreductase activity, acting on the aldehyde or oxo group of donors, NAD or NADP as acceptor"/>
    <property type="evidence" value="ECO:0007669"/>
    <property type="project" value="InterPro"/>
</dbReference>
<dbReference type="Proteomes" id="UP000445696">
    <property type="component" value="Unassembled WGS sequence"/>
</dbReference>
<dbReference type="Pfam" id="PF00171">
    <property type="entry name" value="Aldedh"/>
    <property type="match status" value="1"/>
</dbReference>
<sequence length="483" mass="50844">MKTIRKTMLLAGEEIEGMGGILSVVNPADGSLITEMRMASADQVDAAFARARAALSKNDWFTRPPHERASVLFRAAELMRERKETLASLQTSENGKTLKESLGQVDAAAGIVRYFASVSETVEAEAPPPRGPYLSVTTHEPVGIVAAITPWNSPLTMAAQKLAPALAAGNAVILKPSELTTLVSIELARAFIDAGLPEGLLSVLPGDHTVGEAIINHPDLAMVSFTGGTNAGRAIAEAVAGRFIPTILELGGKSPTIVFADADLEKAASDVSSAIFGSGGQSCVAGSRLFVEKSIYDDFMERLVAASKTLKVGPPLDESSHIGPMASTAQRARIEGYVEIARKDGGRIVLGGTRPDGADYDAGAYYLPTIIDGLDHASPVCQEEIFGSVLVVLPFTSEEDLIALANDTVFGLACGIWSRDLTKAWRVAGAIKAGTVWINTYKQLSIAAPFGGYKQSGLGREKGIQGLRAYQQTKSIYLGGLGG</sequence>
<dbReference type="InterPro" id="IPR016163">
    <property type="entry name" value="Ald_DH_C"/>
</dbReference>
<protein>
    <submittedName>
        <fullName evidence="6">Aldehyde dehydrogenase family protein</fullName>
    </submittedName>
</protein>
<dbReference type="PROSITE" id="PS00687">
    <property type="entry name" value="ALDEHYDE_DEHYDR_GLU"/>
    <property type="match status" value="1"/>
</dbReference>
<dbReference type="FunFam" id="3.40.309.10:FF:000012">
    <property type="entry name" value="Betaine aldehyde dehydrogenase"/>
    <property type="match status" value="1"/>
</dbReference>
<dbReference type="PROSITE" id="PS00070">
    <property type="entry name" value="ALDEHYDE_DEHYDR_CYS"/>
    <property type="match status" value="1"/>
</dbReference>
<dbReference type="InterPro" id="IPR016160">
    <property type="entry name" value="Ald_DH_CS_CYS"/>
</dbReference>
<dbReference type="SUPFAM" id="SSF53720">
    <property type="entry name" value="ALDH-like"/>
    <property type="match status" value="1"/>
</dbReference>
<feature type="domain" description="Aldehyde dehydrogenase" evidence="5">
    <location>
        <begin position="22"/>
        <end position="476"/>
    </location>
</feature>
<evidence type="ECO:0000256" key="1">
    <source>
        <dbReference type="ARBA" id="ARBA00009986"/>
    </source>
</evidence>
<dbReference type="Gene3D" id="3.40.605.10">
    <property type="entry name" value="Aldehyde Dehydrogenase, Chain A, domain 1"/>
    <property type="match status" value="1"/>
</dbReference>
<name>A0A845MDD0_9PROT</name>
<dbReference type="InterPro" id="IPR016161">
    <property type="entry name" value="Ald_DH/histidinol_DH"/>
</dbReference>
<organism evidence="6 7">
    <name type="scientific">Sneathiella chungangensis</name>
    <dbReference type="NCBI Taxonomy" id="1418234"/>
    <lineage>
        <taxon>Bacteria</taxon>
        <taxon>Pseudomonadati</taxon>
        <taxon>Pseudomonadota</taxon>
        <taxon>Alphaproteobacteria</taxon>
        <taxon>Sneathiellales</taxon>
        <taxon>Sneathiellaceae</taxon>
        <taxon>Sneathiella</taxon>
    </lineage>
</organism>
<comment type="caution">
    <text evidence="6">The sequence shown here is derived from an EMBL/GenBank/DDBJ whole genome shotgun (WGS) entry which is preliminary data.</text>
</comment>
<evidence type="ECO:0000256" key="2">
    <source>
        <dbReference type="ARBA" id="ARBA00023002"/>
    </source>
</evidence>
<keyword evidence="7" id="KW-1185">Reference proteome</keyword>